<proteinExistence type="predicted"/>
<organism evidence="1">
    <name type="scientific">uncultured Caudovirales phage</name>
    <dbReference type="NCBI Taxonomy" id="2100421"/>
    <lineage>
        <taxon>Viruses</taxon>
        <taxon>Duplodnaviria</taxon>
        <taxon>Heunggongvirae</taxon>
        <taxon>Uroviricota</taxon>
        <taxon>Caudoviricetes</taxon>
        <taxon>Peduoviridae</taxon>
        <taxon>Maltschvirus</taxon>
        <taxon>Maltschvirus maltsch</taxon>
    </lineage>
</organism>
<evidence type="ECO:0000313" key="2">
    <source>
        <dbReference type="EMBL" id="CAB4205588.1"/>
    </source>
</evidence>
<evidence type="ECO:0000313" key="3">
    <source>
        <dbReference type="EMBL" id="CAB4221645.1"/>
    </source>
</evidence>
<accession>A0A6J5RF55</accession>
<protein>
    <submittedName>
        <fullName evidence="1">Uncharacterized protein</fullName>
    </submittedName>
</protein>
<dbReference type="EMBL" id="LR797504">
    <property type="protein sequence ID" value="CAB4221645.1"/>
    <property type="molecule type" value="Genomic_DNA"/>
</dbReference>
<name>A0A6J5RF55_9CAUD</name>
<gene>
    <name evidence="1" type="ORF">UFOVP1286_49</name>
    <name evidence="2" type="ORF">UFOVP1407_79</name>
    <name evidence="3" type="ORF">UFOVP1640_46</name>
</gene>
<sequence>MHGYDKWLAIGAEASQGDDLEDLIDYELSHDYHYANPSAIQEAIDNDALTGEYFEEIAKAMNSGSLEDVGKAFTKAIEEYCQRAAEAAAIASLEYQ</sequence>
<dbReference type="EMBL" id="LR797247">
    <property type="protein sequence ID" value="CAB4195883.1"/>
    <property type="molecule type" value="Genomic_DNA"/>
</dbReference>
<dbReference type="EMBL" id="LR797360">
    <property type="protein sequence ID" value="CAB4205588.1"/>
    <property type="molecule type" value="Genomic_DNA"/>
</dbReference>
<reference evidence="1" key="1">
    <citation type="submission" date="2020-05" db="EMBL/GenBank/DDBJ databases">
        <authorList>
            <person name="Chiriac C."/>
            <person name="Salcher M."/>
            <person name="Ghai R."/>
            <person name="Kavagutti S V."/>
        </authorList>
    </citation>
    <scope>NUCLEOTIDE SEQUENCE</scope>
</reference>
<evidence type="ECO:0000313" key="1">
    <source>
        <dbReference type="EMBL" id="CAB4195883.1"/>
    </source>
</evidence>